<keyword evidence="7 12" id="KW-0862">Zinc</keyword>
<dbReference type="GO" id="GO:0006310">
    <property type="term" value="P:DNA recombination"/>
    <property type="evidence" value="ECO:0007669"/>
    <property type="project" value="InterPro"/>
</dbReference>
<dbReference type="Proteomes" id="UP000199041">
    <property type="component" value="Unassembled WGS sequence"/>
</dbReference>
<keyword evidence="16" id="KW-1185">Reference proteome</keyword>
<feature type="binding site" evidence="12">
    <location>
        <position position="605"/>
    </location>
    <ligand>
        <name>Zn(2+)</name>
        <dbReference type="ChEBI" id="CHEBI:29105"/>
        <label>1</label>
    </ligand>
</feature>
<keyword evidence="6 12" id="KW-0347">Helicase</keyword>
<feature type="region of interest" description="Disordered" evidence="13">
    <location>
        <begin position="1"/>
        <end position="21"/>
    </location>
</feature>
<dbReference type="HAMAP" id="MF_00983">
    <property type="entry name" value="PriA"/>
    <property type="match status" value="1"/>
</dbReference>
<dbReference type="Pfam" id="PF00271">
    <property type="entry name" value="Helicase_C"/>
    <property type="match status" value="1"/>
</dbReference>
<keyword evidence="4 12" id="KW-0547">Nucleotide-binding</keyword>
<gene>
    <name evidence="12" type="primary">priA</name>
    <name evidence="15" type="ORF">SAMN05192529_1408</name>
</gene>
<dbReference type="GO" id="GO:0003677">
    <property type="term" value="F:DNA binding"/>
    <property type="evidence" value="ECO:0007669"/>
    <property type="project" value="UniProtKB-UniRule"/>
</dbReference>
<dbReference type="Gene3D" id="3.40.1440.60">
    <property type="entry name" value="PriA, 3(prime) DNA-binding domain"/>
    <property type="match status" value="1"/>
</dbReference>
<dbReference type="InterPro" id="IPR041222">
    <property type="entry name" value="PriA_3primeBD"/>
</dbReference>
<dbReference type="GO" id="GO:0006270">
    <property type="term" value="P:DNA replication initiation"/>
    <property type="evidence" value="ECO:0007669"/>
    <property type="project" value="TreeGrafter"/>
</dbReference>
<evidence type="ECO:0000256" key="4">
    <source>
        <dbReference type="ARBA" id="ARBA00022741"/>
    </source>
</evidence>
<reference evidence="15 16" key="1">
    <citation type="submission" date="2016-10" db="EMBL/GenBank/DDBJ databases">
        <authorList>
            <person name="de Groot N.N."/>
        </authorList>
    </citation>
    <scope>NUCLEOTIDE SEQUENCE [LARGE SCALE GENOMIC DNA]</scope>
    <source>
        <strain evidence="15 16">Vu-144</strain>
    </source>
</reference>
<feature type="binding site" evidence="12">
    <location>
        <position position="592"/>
    </location>
    <ligand>
        <name>Zn(2+)</name>
        <dbReference type="ChEBI" id="CHEBI:29105"/>
        <label>2</label>
    </ligand>
</feature>
<dbReference type="InterPro" id="IPR041236">
    <property type="entry name" value="PriA_C"/>
</dbReference>
<dbReference type="SMART" id="SM00487">
    <property type="entry name" value="DEXDc"/>
    <property type="match status" value="1"/>
</dbReference>
<dbReference type="InterPro" id="IPR005259">
    <property type="entry name" value="PriA"/>
</dbReference>
<keyword evidence="10 12" id="KW-0413">Isomerase</keyword>
<evidence type="ECO:0000256" key="11">
    <source>
        <dbReference type="ARBA" id="ARBA00048988"/>
    </source>
</evidence>
<dbReference type="FunFam" id="3.40.50.300:FF:000489">
    <property type="entry name" value="Primosome assembly protein PriA"/>
    <property type="match status" value="1"/>
</dbReference>
<dbReference type="SMART" id="SM00490">
    <property type="entry name" value="HELICc"/>
    <property type="match status" value="1"/>
</dbReference>
<evidence type="ECO:0000256" key="6">
    <source>
        <dbReference type="ARBA" id="ARBA00022806"/>
    </source>
</evidence>
<dbReference type="InterPro" id="IPR040498">
    <property type="entry name" value="PriA_CRR"/>
</dbReference>
<dbReference type="PANTHER" id="PTHR30580">
    <property type="entry name" value="PRIMOSOMAL PROTEIN N"/>
    <property type="match status" value="1"/>
</dbReference>
<feature type="binding site" evidence="12">
    <location>
        <position position="565"/>
    </location>
    <ligand>
        <name>Zn(2+)</name>
        <dbReference type="ChEBI" id="CHEBI:29105"/>
        <label>1</label>
    </ligand>
</feature>
<dbReference type="Pfam" id="PF17764">
    <property type="entry name" value="PriA_3primeBD"/>
    <property type="match status" value="1"/>
</dbReference>
<comment type="catalytic activity">
    <reaction evidence="11 12">
        <text>ATP + H2O = ADP + phosphate + H(+)</text>
        <dbReference type="Rhea" id="RHEA:13065"/>
        <dbReference type="ChEBI" id="CHEBI:15377"/>
        <dbReference type="ChEBI" id="CHEBI:15378"/>
        <dbReference type="ChEBI" id="CHEBI:30616"/>
        <dbReference type="ChEBI" id="CHEBI:43474"/>
        <dbReference type="ChEBI" id="CHEBI:456216"/>
        <dbReference type="EC" id="5.6.2.4"/>
    </reaction>
</comment>
<evidence type="ECO:0000313" key="15">
    <source>
        <dbReference type="EMBL" id="SEA65736.1"/>
    </source>
</evidence>
<comment type="cofactor">
    <cofactor evidence="12">
        <name>Zn(2+)</name>
        <dbReference type="ChEBI" id="CHEBI:29105"/>
    </cofactor>
    <text evidence="12">Binds 2 zinc ions per subunit.</text>
</comment>
<dbReference type="GO" id="GO:0006269">
    <property type="term" value="P:DNA replication, synthesis of primer"/>
    <property type="evidence" value="ECO:0007669"/>
    <property type="project" value="UniProtKB-KW"/>
</dbReference>
<dbReference type="GO" id="GO:0006302">
    <property type="term" value="P:double-strand break repair"/>
    <property type="evidence" value="ECO:0007669"/>
    <property type="project" value="InterPro"/>
</dbReference>
<dbReference type="EMBL" id="FNQY01000040">
    <property type="protein sequence ID" value="SEA65736.1"/>
    <property type="molecule type" value="Genomic_DNA"/>
</dbReference>
<feature type="binding site" evidence="12">
    <location>
        <position position="562"/>
    </location>
    <ligand>
        <name>Zn(2+)</name>
        <dbReference type="ChEBI" id="CHEBI:29105"/>
        <label>1</label>
    </ligand>
</feature>
<dbReference type="InterPro" id="IPR011545">
    <property type="entry name" value="DEAD/DEAH_box_helicase_dom"/>
</dbReference>
<keyword evidence="8 12" id="KW-0067">ATP-binding</keyword>
<dbReference type="AlphaFoldDB" id="A0A1H4CZP8"/>
<sequence>MVTQDNKNTQHTDNQQNMPAQTSNLFESAQTGKPRLYAEIIVPLHLPKNYTWEIPEELIAEAAIGLRVEVALRGKKYTGIIKRLFNKAPESFTPLPVYSLLDSTPIVTPTQLKFWTWMANYYLASEGDVMQAAVPSNFKLSSESIIRLAEDMDGQDRTIELDQENDYSDEEYLLAEALQIRKELRFTEVQQILEGRRIYSVVKKLIDRGICYIEESLKEKYKEKKAIFISFHPDYQKEENLEILLNNWKGAPTQLKILMLLRHMALGEGDVLQTALLKKAEASATTLKTLLDKQILVAESRSITRLPELTPFIEMDFTLSSAQQHALNQLQQQMQDKHVSLLQGVTASGKTQLYFKLIEQVLRSGKQVLYLLPEIALTSQIIRRLQHHFGGHVAVYHSRFNPNERVELWEKVLRNEVQVVLGARSALLLPFKDLGLIVVDEEHDSSYKQQDPAPRYHGRDAAIYYGTLFENCPVLLGSATPSLESYYNAQAGKYGFVELSQRYENVAMPAIELDNLSLITREIPRPILISPRLEEEIHLAIKAHKQVILFQNRRGYSPYQICNNCGWIPQCKHCAVSLTYHKSKNKLLCHYCGTEYPLITTCVACGSHDFQRKKFGTEQIEEAVAALFPKARVARMDYDSVKGKYGHDAMIQLFESQKIDILIGTQMVVKGLDFEQVSLVGILDADGLLNFTDFRVGERAFQLMEQVSGRAGRKDGLGKVLIQVFNIHHPVLQFVQQHDYPAMYAQEITHRKDFNYPPFTRLLRLTFKHKDTHTARQAAVIMAQGLQQLPALVVLGPAAAPIERIRGQYYWEMLIKIPKQNGMLSACRKIIDQQMAILQSTKQYARVILSADVDPV</sequence>
<dbReference type="InterPro" id="IPR027417">
    <property type="entry name" value="P-loop_NTPase"/>
</dbReference>
<dbReference type="GO" id="GO:0043138">
    <property type="term" value="F:3'-5' DNA helicase activity"/>
    <property type="evidence" value="ECO:0007669"/>
    <property type="project" value="UniProtKB-EC"/>
</dbReference>
<comment type="subunit">
    <text evidence="12">Component of the replication restart primosome.</text>
</comment>
<evidence type="ECO:0000256" key="8">
    <source>
        <dbReference type="ARBA" id="ARBA00022840"/>
    </source>
</evidence>
<dbReference type="Pfam" id="PF18074">
    <property type="entry name" value="PriA_C"/>
    <property type="match status" value="1"/>
</dbReference>
<feature type="binding site" evidence="12">
    <location>
        <position position="574"/>
    </location>
    <ligand>
        <name>Zn(2+)</name>
        <dbReference type="ChEBI" id="CHEBI:29105"/>
        <label>2</label>
    </ligand>
</feature>
<feature type="domain" description="Helicase ATP-binding" evidence="14">
    <location>
        <begin position="331"/>
        <end position="499"/>
    </location>
</feature>
<dbReference type="CDD" id="cd17929">
    <property type="entry name" value="DEXHc_priA"/>
    <property type="match status" value="1"/>
</dbReference>
<evidence type="ECO:0000256" key="2">
    <source>
        <dbReference type="ARBA" id="ARBA00022705"/>
    </source>
</evidence>
<feature type="binding site" evidence="12">
    <location>
        <position position="589"/>
    </location>
    <ligand>
        <name>Zn(2+)</name>
        <dbReference type="ChEBI" id="CHEBI:29105"/>
        <label>2</label>
    </ligand>
</feature>
<comment type="catalytic activity">
    <reaction evidence="12">
        <text>Couples ATP hydrolysis with the unwinding of duplex DNA by translocating in the 3'-5' direction.</text>
        <dbReference type="EC" id="5.6.2.4"/>
    </reaction>
</comment>
<dbReference type="Gene3D" id="3.40.50.300">
    <property type="entry name" value="P-loop containing nucleotide triphosphate hydrolases"/>
    <property type="match status" value="2"/>
</dbReference>
<protein>
    <recommendedName>
        <fullName evidence="12">Replication restart protein PriA</fullName>
    </recommendedName>
    <alternativeName>
        <fullName evidence="12">ATP-dependent DNA helicase PriA</fullName>
        <ecNumber evidence="12">5.6.2.4</ecNumber>
    </alternativeName>
    <alternativeName>
        <fullName evidence="12">DNA 3'-5' helicase PriA</fullName>
    </alternativeName>
</protein>
<evidence type="ECO:0000256" key="9">
    <source>
        <dbReference type="ARBA" id="ARBA00023125"/>
    </source>
</evidence>
<comment type="similarity">
    <text evidence="12">Belongs to the helicase family. PriA subfamily.</text>
</comment>
<dbReference type="PANTHER" id="PTHR30580:SF0">
    <property type="entry name" value="PRIMOSOMAL PROTEIN N"/>
    <property type="match status" value="1"/>
</dbReference>
<dbReference type="RefSeq" id="WP_244519023.1">
    <property type="nucleotide sequence ID" value="NZ_FNQY01000040.1"/>
</dbReference>
<keyword evidence="9 12" id="KW-0238">DNA-binding</keyword>
<dbReference type="GO" id="GO:0005524">
    <property type="term" value="F:ATP binding"/>
    <property type="evidence" value="ECO:0007669"/>
    <property type="project" value="UniProtKB-UniRule"/>
</dbReference>
<dbReference type="NCBIfam" id="TIGR00595">
    <property type="entry name" value="priA"/>
    <property type="match status" value="1"/>
</dbReference>
<proteinExistence type="inferred from homology"/>
<feature type="binding site" evidence="12">
    <location>
        <position position="571"/>
    </location>
    <ligand>
        <name>Zn(2+)</name>
        <dbReference type="ChEBI" id="CHEBI:29105"/>
        <label>2</label>
    </ligand>
</feature>
<evidence type="ECO:0000256" key="10">
    <source>
        <dbReference type="ARBA" id="ARBA00023235"/>
    </source>
</evidence>
<evidence type="ECO:0000313" key="16">
    <source>
        <dbReference type="Proteomes" id="UP000199041"/>
    </source>
</evidence>
<evidence type="ECO:0000256" key="3">
    <source>
        <dbReference type="ARBA" id="ARBA00022723"/>
    </source>
</evidence>
<dbReference type="GO" id="GO:0016887">
    <property type="term" value="F:ATP hydrolysis activity"/>
    <property type="evidence" value="ECO:0007669"/>
    <property type="project" value="RHEA"/>
</dbReference>
<dbReference type="InterPro" id="IPR014001">
    <property type="entry name" value="Helicase_ATP-bd"/>
</dbReference>
<evidence type="ECO:0000256" key="7">
    <source>
        <dbReference type="ARBA" id="ARBA00022833"/>
    </source>
</evidence>
<dbReference type="PROSITE" id="PS51192">
    <property type="entry name" value="HELICASE_ATP_BIND_1"/>
    <property type="match status" value="1"/>
</dbReference>
<name>A0A1H4CZP8_9BACT</name>
<dbReference type="InterPro" id="IPR042115">
    <property type="entry name" value="PriA_3primeBD_sf"/>
</dbReference>
<dbReference type="GO" id="GO:1990077">
    <property type="term" value="C:primosome complex"/>
    <property type="evidence" value="ECO:0007669"/>
    <property type="project" value="UniProtKB-UniRule"/>
</dbReference>
<accession>A0A1H4CZP8</accession>
<feature type="binding site" evidence="12">
    <location>
        <position position="602"/>
    </location>
    <ligand>
        <name>Zn(2+)</name>
        <dbReference type="ChEBI" id="CHEBI:29105"/>
        <label>1</label>
    </ligand>
</feature>
<keyword evidence="3 12" id="KW-0479">Metal-binding</keyword>
<dbReference type="SUPFAM" id="SSF52540">
    <property type="entry name" value="P-loop containing nucleoside triphosphate hydrolases"/>
    <property type="match status" value="2"/>
</dbReference>
<dbReference type="GO" id="GO:0008270">
    <property type="term" value="F:zinc ion binding"/>
    <property type="evidence" value="ECO:0007669"/>
    <property type="project" value="UniProtKB-UniRule"/>
</dbReference>
<keyword evidence="1 12" id="KW-0639">Primosome</keyword>
<dbReference type="EC" id="5.6.2.4" evidence="12"/>
<evidence type="ECO:0000256" key="1">
    <source>
        <dbReference type="ARBA" id="ARBA00022515"/>
    </source>
</evidence>
<organism evidence="15 16">
    <name type="scientific">Arachidicoccus rhizosphaerae</name>
    <dbReference type="NCBI Taxonomy" id="551991"/>
    <lineage>
        <taxon>Bacteria</taxon>
        <taxon>Pseudomonadati</taxon>
        <taxon>Bacteroidota</taxon>
        <taxon>Chitinophagia</taxon>
        <taxon>Chitinophagales</taxon>
        <taxon>Chitinophagaceae</taxon>
        <taxon>Arachidicoccus</taxon>
    </lineage>
</organism>
<evidence type="ECO:0000259" key="14">
    <source>
        <dbReference type="PROSITE" id="PS51192"/>
    </source>
</evidence>
<keyword evidence="5 12" id="KW-0378">Hydrolase</keyword>
<dbReference type="CDD" id="cd18804">
    <property type="entry name" value="SF2_C_priA"/>
    <property type="match status" value="1"/>
</dbReference>
<dbReference type="STRING" id="551991.SAMN05192529_1408"/>
<dbReference type="InterPro" id="IPR001650">
    <property type="entry name" value="Helicase_C-like"/>
</dbReference>
<dbReference type="Pfam" id="PF18319">
    <property type="entry name" value="Zn_ribbon_PriA"/>
    <property type="match status" value="1"/>
</dbReference>
<keyword evidence="2 12" id="KW-0235">DNA replication</keyword>
<evidence type="ECO:0000256" key="5">
    <source>
        <dbReference type="ARBA" id="ARBA00022801"/>
    </source>
</evidence>
<evidence type="ECO:0000256" key="13">
    <source>
        <dbReference type="SAM" id="MobiDB-lite"/>
    </source>
</evidence>
<evidence type="ECO:0000256" key="12">
    <source>
        <dbReference type="HAMAP-Rule" id="MF_00983"/>
    </source>
</evidence>
<comment type="function">
    <text evidence="12">Initiates the restart of stalled replication forks, which reloads the replicative helicase on sites other than the origin of replication. Recognizes and binds to abandoned replication forks and remodels them to uncover a helicase loading site. Promotes assembly of the primosome at these replication forks.</text>
</comment>
<dbReference type="Pfam" id="PF00270">
    <property type="entry name" value="DEAD"/>
    <property type="match status" value="1"/>
</dbReference>